<dbReference type="RefSeq" id="WP_200965874.1">
    <property type="nucleotide sequence ID" value="NZ_BMAQ01000006.1"/>
</dbReference>
<dbReference type="InterPro" id="IPR002347">
    <property type="entry name" value="SDR_fam"/>
</dbReference>
<keyword evidence="2" id="KW-0560">Oxidoreductase</keyword>
<dbReference type="EMBL" id="BMAQ01000006">
    <property type="protein sequence ID" value="GFR37585.1"/>
    <property type="molecule type" value="Genomic_DNA"/>
</dbReference>
<dbReference type="InterPro" id="IPR057326">
    <property type="entry name" value="KR_dom"/>
</dbReference>
<organism evidence="4 5">
    <name type="scientific">Insulibacter thermoxylanivorax</name>
    <dbReference type="NCBI Taxonomy" id="2749268"/>
    <lineage>
        <taxon>Bacteria</taxon>
        <taxon>Bacillati</taxon>
        <taxon>Bacillota</taxon>
        <taxon>Bacilli</taxon>
        <taxon>Bacillales</taxon>
        <taxon>Paenibacillaceae</taxon>
        <taxon>Insulibacter</taxon>
    </lineage>
</organism>
<dbReference type="InterPro" id="IPR036291">
    <property type="entry name" value="NAD(P)-bd_dom_sf"/>
</dbReference>
<sequence length="262" mass="28501">MNAQFQGKIAVVTGGALGIGQVLVKEFVRAGAKVAVIDINQEAGERLGQEIRAQGGELLFYHGDISEQAALEEFAARVVEHYGAVDYLINNAMTSYNGILSDCSFDDFTKALKIGVTAPYYLTKLLLPHFREHAAIVNLSSTRAFQSQADSESYTAAKGGITALTHALAVSLAGKVRVNSVAPGWIDTGHTYDQNYVPEHTEEDLLQHPVKRIGHPLDIVRTIFFLCSEENSFINGQNITVDGGMSKLMIYTGDEGWSYKAT</sequence>
<accession>A0A916QBA8</accession>
<dbReference type="GO" id="GO:0016491">
    <property type="term" value="F:oxidoreductase activity"/>
    <property type="evidence" value="ECO:0007669"/>
    <property type="project" value="UniProtKB-KW"/>
</dbReference>
<keyword evidence="5" id="KW-1185">Reference proteome</keyword>
<dbReference type="PRINTS" id="PR00080">
    <property type="entry name" value="SDRFAMILY"/>
</dbReference>
<gene>
    <name evidence="4" type="ORF">PRECH8_08810</name>
</gene>
<reference evidence="4" key="2">
    <citation type="journal article" date="2021" name="Data Brief">
        <title>Draft genome sequence data of the facultative, thermophilic, xylanolytic bacterium Paenibacillus sp. strain DA-C8.</title>
        <authorList>
            <person name="Chhe C."/>
            <person name="Uke A."/>
            <person name="Baramee S."/>
            <person name="Ungkulpasvich U."/>
            <person name="Tachaapaikoon C."/>
            <person name="Pason P."/>
            <person name="Waeonukul R."/>
            <person name="Ratanakhanokchai K."/>
            <person name="Kosugi A."/>
        </authorList>
    </citation>
    <scope>NUCLEOTIDE SEQUENCE</scope>
    <source>
        <strain evidence="4">DA-C8</strain>
    </source>
</reference>
<dbReference type="FunFam" id="3.40.50.720:FF:000084">
    <property type="entry name" value="Short-chain dehydrogenase reductase"/>
    <property type="match status" value="1"/>
</dbReference>
<dbReference type="PROSITE" id="PS00061">
    <property type="entry name" value="ADH_SHORT"/>
    <property type="match status" value="1"/>
</dbReference>
<dbReference type="GO" id="GO:0008206">
    <property type="term" value="P:bile acid metabolic process"/>
    <property type="evidence" value="ECO:0007669"/>
    <property type="project" value="UniProtKB-ARBA"/>
</dbReference>
<proteinExistence type="inferred from homology"/>
<evidence type="ECO:0000313" key="4">
    <source>
        <dbReference type="EMBL" id="GFR37585.1"/>
    </source>
</evidence>
<dbReference type="PRINTS" id="PR00081">
    <property type="entry name" value="GDHRDH"/>
</dbReference>
<reference evidence="4" key="1">
    <citation type="submission" date="2020-08" db="EMBL/GenBank/DDBJ databases">
        <authorList>
            <person name="Uke A."/>
            <person name="Chhe C."/>
            <person name="Baramee S."/>
            <person name="Kosugi A."/>
        </authorList>
    </citation>
    <scope>NUCLEOTIDE SEQUENCE</scope>
    <source>
        <strain evidence="4">DA-C8</strain>
    </source>
</reference>
<protein>
    <submittedName>
        <fullName evidence="4">Oxidoreductase</fullName>
    </submittedName>
</protein>
<comment type="similarity">
    <text evidence="1">Belongs to the short-chain dehydrogenases/reductases (SDR) family.</text>
</comment>
<dbReference type="Proteomes" id="UP000654993">
    <property type="component" value="Unassembled WGS sequence"/>
</dbReference>
<dbReference type="SUPFAM" id="SSF51735">
    <property type="entry name" value="NAD(P)-binding Rossmann-fold domains"/>
    <property type="match status" value="1"/>
</dbReference>
<dbReference type="PANTHER" id="PTHR43639">
    <property type="entry name" value="OXIDOREDUCTASE, SHORT-CHAIN DEHYDROGENASE/REDUCTASE FAMILY (AFU_ORTHOLOGUE AFUA_5G02870)"/>
    <property type="match status" value="1"/>
</dbReference>
<evidence type="ECO:0000256" key="2">
    <source>
        <dbReference type="ARBA" id="ARBA00023002"/>
    </source>
</evidence>
<evidence type="ECO:0000259" key="3">
    <source>
        <dbReference type="SMART" id="SM00822"/>
    </source>
</evidence>
<feature type="domain" description="Ketoreductase" evidence="3">
    <location>
        <begin position="8"/>
        <end position="188"/>
    </location>
</feature>
<dbReference type="Pfam" id="PF13561">
    <property type="entry name" value="adh_short_C2"/>
    <property type="match status" value="1"/>
</dbReference>
<evidence type="ECO:0000256" key="1">
    <source>
        <dbReference type="ARBA" id="ARBA00006484"/>
    </source>
</evidence>
<name>A0A916QBA8_9BACL</name>
<dbReference type="PANTHER" id="PTHR43639:SF1">
    <property type="entry name" value="SHORT-CHAIN DEHYDROGENASE_REDUCTASE FAMILY PROTEIN"/>
    <property type="match status" value="1"/>
</dbReference>
<evidence type="ECO:0000313" key="5">
    <source>
        <dbReference type="Proteomes" id="UP000654993"/>
    </source>
</evidence>
<dbReference type="InterPro" id="IPR020904">
    <property type="entry name" value="Sc_DH/Rdtase_CS"/>
</dbReference>
<dbReference type="AlphaFoldDB" id="A0A916QBA8"/>
<comment type="caution">
    <text evidence="4">The sequence shown here is derived from an EMBL/GenBank/DDBJ whole genome shotgun (WGS) entry which is preliminary data.</text>
</comment>
<dbReference type="SMART" id="SM00822">
    <property type="entry name" value="PKS_KR"/>
    <property type="match status" value="1"/>
</dbReference>
<dbReference type="Gene3D" id="3.40.50.720">
    <property type="entry name" value="NAD(P)-binding Rossmann-like Domain"/>
    <property type="match status" value="1"/>
</dbReference>